<protein>
    <submittedName>
        <fullName evidence="1">Uncharacterized protein</fullName>
    </submittedName>
</protein>
<accession>A0A934PSC2</accession>
<comment type="caution">
    <text evidence="1">The sequence shown here is derived from an EMBL/GenBank/DDBJ whole genome shotgun (WGS) entry which is preliminary data.</text>
</comment>
<sequence length="175" mass="18944">MASSCQKDQAVNTVDENKAVFTADSALALTSPENSLAVSGTLTLQLHDSTYTFNAAEDSVAFVTMRAGSSDYFGITAINKAHTISFGLSSKGNANVDTTRSVEGSQLLLRPDEMHIKQYTLTRYTKPGDAGTINLSRFRQDSVLASGTFFTFLSTDDKASSPFYRVQGTFNLKLK</sequence>
<name>A0A934PSC2_9SPHI</name>
<dbReference type="AlphaFoldDB" id="A0A934PSC2"/>
<dbReference type="EMBL" id="JAEHFW010000001">
    <property type="protein sequence ID" value="MBK0378597.1"/>
    <property type="molecule type" value="Genomic_DNA"/>
</dbReference>
<proteinExistence type="predicted"/>
<evidence type="ECO:0000313" key="1">
    <source>
        <dbReference type="EMBL" id="MBK0378597.1"/>
    </source>
</evidence>
<keyword evidence="2" id="KW-1185">Reference proteome</keyword>
<organism evidence="1 2">
    <name type="scientific">Mucilaginibacter segetis</name>
    <dbReference type="NCBI Taxonomy" id="2793071"/>
    <lineage>
        <taxon>Bacteria</taxon>
        <taxon>Pseudomonadati</taxon>
        <taxon>Bacteroidota</taxon>
        <taxon>Sphingobacteriia</taxon>
        <taxon>Sphingobacteriales</taxon>
        <taxon>Sphingobacteriaceae</taxon>
        <taxon>Mucilaginibacter</taxon>
    </lineage>
</organism>
<dbReference type="RefSeq" id="WP_200064620.1">
    <property type="nucleotide sequence ID" value="NZ_JAEHFW010000001.1"/>
</dbReference>
<reference evidence="1" key="1">
    <citation type="submission" date="2020-12" db="EMBL/GenBank/DDBJ databases">
        <title>Bacterial novel species Mucilaginibacter sp. SD-g isolated from soil.</title>
        <authorList>
            <person name="Jung H.-Y."/>
        </authorList>
    </citation>
    <scope>NUCLEOTIDE SEQUENCE</scope>
    <source>
        <strain evidence="1">SD-g</strain>
    </source>
</reference>
<gene>
    <name evidence="1" type="ORF">I5M19_04730</name>
</gene>
<evidence type="ECO:0000313" key="2">
    <source>
        <dbReference type="Proteomes" id="UP000613193"/>
    </source>
</evidence>
<dbReference type="Proteomes" id="UP000613193">
    <property type="component" value="Unassembled WGS sequence"/>
</dbReference>